<dbReference type="AlphaFoldDB" id="A0A2K1KWT3"/>
<proteinExistence type="predicted"/>
<gene>
    <name evidence="1" type="ORF">PHYPA_005201</name>
</gene>
<dbReference type="Proteomes" id="UP000006727">
    <property type="component" value="Chromosome 3"/>
</dbReference>
<evidence type="ECO:0000313" key="2">
    <source>
        <dbReference type="EnsemblPlants" id="PAC:32942311.CDS.1"/>
    </source>
</evidence>
<reference evidence="2" key="3">
    <citation type="submission" date="2020-12" db="UniProtKB">
        <authorList>
            <consortium name="EnsemblPlants"/>
        </authorList>
    </citation>
    <scope>IDENTIFICATION</scope>
</reference>
<dbReference type="EnsemblPlants" id="Pp3c3_31050V3.2">
    <property type="protein sequence ID" value="PAC:32942312.CDS.1"/>
    <property type="gene ID" value="Pp3c3_31050"/>
</dbReference>
<protein>
    <submittedName>
        <fullName evidence="1 2">Uncharacterized protein</fullName>
    </submittedName>
</protein>
<evidence type="ECO:0000313" key="1">
    <source>
        <dbReference type="EMBL" id="PNR58206.1"/>
    </source>
</evidence>
<dbReference type="Gramene" id="Pp3c3_31050V3.1">
    <property type="protein sequence ID" value="PAC:32942311.CDS.1"/>
    <property type="gene ID" value="Pp3c3_31050"/>
</dbReference>
<organism evidence="1">
    <name type="scientific">Physcomitrium patens</name>
    <name type="common">Spreading-leaved earth moss</name>
    <name type="synonym">Physcomitrella patens</name>
    <dbReference type="NCBI Taxonomy" id="3218"/>
    <lineage>
        <taxon>Eukaryota</taxon>
        <taxon>Viridiplantae</taxon>
        <taxon>Streptophyta</taxon>
        <taxon>Embryophyta</taxon>
        <taxon>Bryophyta</taxon>
        <taxon>Bryophytina</taxon>
        <taxon>Bryopsida</taxon>
        <taxon>Funariidae</taxon>
        <taxon>Funariales</taxon>
        <taxon>Funariaceae</taxon>
        <taxon>Physcomitrium</taxon>
    </lineage>
</organism>
<dbReference type="EnsemblPlants" id="Pp3c3_31050V3.1">
    <property type="protein sequence ID" value="PAC:32942311.CDS.1"/>
    <property type="gene ID" value="Pp3c3_31050"/>
</dbReference>
<keyword evidence="3" id="KW-1185">Reference proteome</keyword>
<name>A0A2K1KWT3_PHYPA</name>
<dbReference type="EMBL" id="ABEU02000003">
    <property type="protein sequence ID" value="PNR58206.1"/>
    <property type="molecule type" value="Genomic_DNA"/>
</dbReference>
<reference evidence="1 3" key="1">
    <citation type="journal article" date="2008" name="Science">
        <title>The Physcomitrella genome reveals evolutionary insights into the conquest of land by plants.</title>
        <authorList>
            <person name="Rensing S."/>
            <person name="Lang D."/>
            <person name="Zimmer A."/>
            <person name="Terry A."/>
            <person name="Salamov A."/>
            <person name="Shapiro H."/>
            <person name="Nishiyama T."/>
            <person name="Perroud P.-F."/>
            <person name="Lindquist E."/>
            <person name="Kamisugi Y."/>
            <person name="Tanahashi T."/>
            <person name="Sakakibara K."/>
            <person name="Fujita T."/>
            <person name="Oishi K."/>
            <person name="Shin-I T."/>
            <person name="Kuroki Y."/>
            <person name="Toyoda A."/>
            <person name="Suzuki Y."/>
            <person name="Hashimoto A."/>
            <person name="Yamaguchi K."/>
            <person name="Sugano A."/>
            <person name="Kohara Y."/>
            <person name="Fujiyama A."/>
            <person name="Anterola A."/>
            <person name="Aoki S."/>
            <person name="Ashton N."/>
            <person name="Barbazuk W.B."/>
            <person name="Barker E."/>
            <person name="Bennetzen J."/>
            <person name="Bezanilla M."/>
            <person name="Blankenship R."/>
            <person name="Cho S.H."/>
            <person name="Dutcher S."/>
            <person name="Estelle M."/>
            <person name="Fawcett J.A."/>
            <person name="Gundlach H."/>
            <person name="Hanada K."/>
            <person name="Heyl A."/>
            <person name="Hicks K.A."/>
            <person name="Hugh J."/>
            <person name="Lohr M."/>
            <person name="Mayer K."/>
            <person name="Melkozernov A."/>
            <person name="Murata T."/>
            <person name="Nelson D."/>
            <person name="Pils B."/>
            <person name="Prigge M."/>
            <person name="Reiss B."/>
            <person name="Renner T."/>
            <person name="Rombauts S."/>
            <person name="Rushton P."/>
            <person name="Sanderfoot A."/>
            <person name="Schween G."/>
            <person name="Shiu S.-H."/>
            <person name="Stueber K."/>
            <person name="Theodoulou F.L."/>
            <person name="Tu H."/>
            <person name="Van de Peer Y."/>
            <person name="Verrier P.J."/>
            <person name="Waters E."/>
            <person name="Wood A."/>
            <person name="Yang L."/>
            <person name="Cove D."/>
            <person name="Cuming A."/>
            <person name="Hasebe M."/>
            <person name="Lucas S."/>
            <person name="Mishler D.B."/>
            <person name="Reski R."/>
            <person name="Grigoriev I."/>
            <person name="Quatrano R.S."/>
            <person name="Boore J.L."/>
        </authorList>
    </citation>
    <scope>NUCLEOTIDE SEQUENCE [LARGE SCALE GENOMIC DNA]</scope>
    <source>
        <strain evidence="2 3">cv. Gransden 2004</strain>
    </source>
</reference>
<evidence type="ECO:0000313" key="3">
    <source>
        <dbReference type="Proteomes" id="UP000006727"/>
    </source>
</evidence>
<dbReference type="InParanoid" id="A0A2K1KWT3"/>
<dbReference type="Gramene" id="Pp3c3_31050V3.2">
    <property type="protein sequence ID" value="PAC:32942312.CDS.1"/>
    <property type="gene ID" value="Pp3c3_31050"/>
</dbReference>
<reference evidence="1 3" key="2">
    <citation type="journal article" date="2018" name="Plant J.">
        <title>The Physcomitrella patens chromosome-scale assembly reveals moss genome structure and evolution.</title>
        <authorList>
            <person name="Lang D."/>
            <person name="Ullrich K.K."/>
            <person name="Murat F."/>
            <person name="Fuchs J."/>
            <person name="Jenkins J."/>
            <person name="Haas F.B."/>
            <person name="Piednoel M."/>
            <person name="Gundlach H."/>
            <person name="Van Bel M."/>
            <person name="Meyberg R."/>
            <person name="Vives C."/>
            <person name="Morata J."/>
            <person name="Symeonidi A."/>
            <person name="Hiss M."/>
            <person name="Muchero W."/>
            <person name="Kamisugi Y."/>
            <person name="Saleh O."/>
            <person name="Blanc G."/>
            <person name="Decker E.L."/>
            <person name="van Gessel N."/>
            <person name="Grimwood J."/>
            <person name="Hayes R.D."/>
            <person name="Graham S.W."/>
            <person name="Gunter L.E."/>
            <person name="McDaniel S.F."/>
            <person name="Hoernstein S.N.W."/>
            <person name="Larsson A."/>
            <person name="Li F.W."/>
            <person name="Perroud P.F."/>
            <person name="Phillips J."/>
            <person name="Ranjan P."/>
            <person name="Rokshar D.S."/>
            <person name="Rothfels C.J."/>
            <person name="Schneider L."/>
            <person name="Shu S."/>
            <person name="Stevenson D.W."/>
            <person name="Thummler F."/>
            <person name="Tillich M."/>
            <person name="Villarreal Aguilar J.C."/>
            <person name="Widiez T."/>
            <person name="Wong G.K."/>
            <person name="Wymore A."/>
            <person name="Zhang Y."/>
            <person name="Zimmer A.D."/>
            <person name="Quatrano R.S."/>
            <person name="Mayer K.F.X."/>
            <person name="Goodstein D."/>
            <person name="Casacuberta J.M."/>
            <person name="Vandepoele K."/>
            <person name="Reski R."/>
            <person name="Cuming A.C."/>
            <person name="Tuskan G.A."/>
            <person name="Maumus F."/>
            <person name="Salse J."/>
            <person name="Schmutz J."/>
            <person name="Rensing S.A."/>
        </authorList>
    </citation>
    <scope>NUCLEOTIDE SEQUENCE [LARGE SCALE GENOMIC DNA]</scope>
    <source>
        <strain evidence="2 3">cv. Gransden 2004</strain>
    </source>
</reference>
<accession>A0A2K1KWT3</accession>
<sequence>MWVLAATDRWQCCVGVWVEHATSINRVVYFVCLDREQSGAGNQVKARKGKVYGHEMRGRVVERGKGFDFM</sequence>